<keyword evidence="4 7" id="KW-0812">Transmembrane</keyword>
<evidence type="ECO:0000256" key="8">
    <source>
        <dbReference type="SAM" id="Phobius"/>
    </source>
</evidence>
<dbReference type="GO" id="GO:0005886">
    <property type="term" value="C:plasma membrane"/>
    <property type="evidence" value="ECO:0007669"/>
    <property type="project" value="TreeGrafter"/>
</dbReference>
<dbReference type="PANTHER" id="PTHR19139:SF199">
    <property type="entry name" value="MIP17260P"/>
    <property type="match status" value="1"/>
</dbReference>
<gene>
    <name evidence="9" type="ORF">BCR33DRAFT_497641</name>
</gene>
<comment type="subcellular location">
    <subcellularLocation>
        <location evidence="1">Membrane</location>
        <topology evidence="1">Multi-pass membrane protein</topology>
    </subcellularLocation>
</comment>
<dbReference type="Proteomes" id="UP000193642">
    <property type="component" value="Unassembled WGS sequence"/>
</dbReference>
<comment type="similarity">
    <text evidence="2 7">Belongs to the MIP/aquaporin (TC 1.A.8) family.</text>
</comment>
<evidence type="ECO:0000256" key="2">
    <source>
        <dbReference type="ARBA" id="ARBA00006175"/>
    </source>
</evidence>
<proteinExistence type="inferred from homology"/>
<accession>A0A1Y2CV32</accession>
<dbReference type="InterPro" id="IPR034294">
    <property type="entry name" value="Aquaporin_transptr"/>
</dbReference>
<feature type="transmembrane region" description="Helical" evidence="8">
    <location>
        <begin position="74"/>
        <end position="98"/>
    </location>
</feature>
<evidence type="ECO:0000256" key="3">
    <source>
        <dbReference type="ARBA" id="ARBA00022448"/>
    </source>
</evidence>
<dbReference type="STRING" id="329046.A0A1Y2CV32"/>
<keyword evidence="3 7" id="KW-0813">Transport</keyword>
<evidence type="ECO:0000256" key="1">
    <source>
        <dbReference type="ARBA" id="ARBA00004141"/>
    </source>
</evidence>
<sequence length="232" mass="24558">MFIFIFLALGGVQSALKTNAADLAVNPTLAFIEISMCFGFGLAAAIFFSYRISGGALNPAVNFGLFVAGVMDPLTLIAYTISQMIGATAACGVVSVVFPGDFKGANQVFAGTSITQAFFLELILTAGLVLTVLFLAVEKSKVAFWAPMMIGIYVFIAHLLAIPYTNTSINPARSIGASIVSGIWKDHWIFWVAPLAGGAIAGGIYRGYKLVEYETLNPGQDADHSPVDTSRV</sequence>
<dbReference type="AlphaFoldDB" id="A0A1Y2CV32"/>
<keyword evidence="5 8" id="KW-1133">Transmembrane helix</keyword>
<keyword evidence="10" id="KW-1185">Reference proteome</keyword>
<dbReference type="Gene3D" id="1.20.1080.10">
    <property type="entry name" value="Glycerol uptake facilitator protein"/>
    <property type="match status" value="1"/>
</dbReference>
<evidence type="ECO:0000256" key="5">
    <source>
        <dbReference type="ARBA" id="ARBA00022989"/>
    </source>
</evidence>
<feature type="transmembrane region" description="Helical" evidence="8">
    <location>
        <begin position="118"/>
        <end position="137"/>
    </location>
</feature>
<comment type="caution">
    <text evidence="9">The sequence shown here is derived from an EMBL/GenBank/DDBJ whole genome shotgun (WGS) entry which is preliminary data.</text>
</comment>
<dbReference type="InterPro" id="IPR023271">
    <property type="entry name" value="Aquaporin-like"/>
</dbReference>
<evidence type="ECO:0000313" key="9">
    <source>
        <dbReference type="EMBL" id="ORY50888.1"/>
    </source>
</evidence>
<feature type="transmembrane region" description="Helical" evidence="8">
    <location>
        <begin position="144"/>
        <end position="164"/>
    </location>
</feature>
<dbReference type="OrthoDB" id="3222at2759"/>
<keyword evidence="6 8" id="KW-0472">Membrane</keyword>
<feature type="transmembrane region" description="Helical" evidence="8">
    <location>
        <begin position="188"/>
        <end position="208"/>
    </location>
</feature>
<name>A0A1Y2CV32_9FUNG</name>
<dbReference type="PANTHER" id="PTHR19139">
    <property type="entry name" value="AQUAPORIN TRANSPORTER"/>
    <property type="match status" value="1"/>
</dbReference>
<dbReference type="GO" id="GO:0015250">
    <property type="term" value="F:water channel activity"/>
    <property type="evidence" value="ECO:0007669"/>
    <property type="project" value="TreeGrafter"/>
</dbReference>
<protein>
    <submittedName>
        <fullName evidence="9">Aquaporin-like protein</fullName>
    </submittedName>
</protein>
<reference evidence="9 10" key="1">
    <citation type="submission" date="2016-07" db="EMBL/GenBank/DDBJ databases">
        <title>Pervasive Adenine N6-methylation of Active Genes in Fungi.</title>
        <authorList>
            <consortium name="DOE Joint Genome Institute"/>
            <person name="Mondo S.J."/>
            <person name="Dannebaum R.O."/>
            <person name="Kuo R.C."/>
            <person name="Labutti K."/>
            <person name="Haridas S."/>
            <person name="Kuo A."/>
            <person name="Salamov A."/>
            <person name="Ahrendt S.R."/>
            <person name="Lipzen A."/>
            <person name="Sullivan W."/>
            <person name="Andreopoulos W.B."/>
            <person name="Clum A."/>
            <person name="Lindquist E."/>
            <person name="Daum C."/>
            <person name="Ramamoorthy G.K."/>
            <person name="Gryganskyi A."/>
            <person name="Culley D."/>
            <person name="Magnuson J.K."/>
            <person name="James T.Y."/>
            <person name="O'Malley M.A."/>
            <person name="Stajich J.E."/>
            <person name="Spatafora J.W."/>
            <person name="Visel A."/>
            <person name="Grigoriev I.V."/>
        </authorList>
    </citation>
    <scope>NUCLEOTIDE SEQUENCE [LARGE SCALE GENOMIC DNA]</scope>
    <source>
        <strain evidence="9 10">JEL800</strain>
    </source>
</reference>
<evidence type="ECO:0000256" key="6">
    <source>
        <dbReference type="ARBA" id="ARBA00023136"/>
    </source>
</evidence>
<dbReference type="SUPFAM" id="SSF81338">
    <property type="entry name" value="Aquaporin-like"/>
    <property type="match status" value="1"/>
</dbReference>
<evidence type="ECO:0000313" key="10">
    <source>
        <dbReference type="Proteomes" id="UP000193642"/>
    </source>
</evidence>
<dbReference type="EMBL" id="MCGO01000006">
    <property type="protein sequence ID" value="ORY50888.1"/>
    <property type="molecule type" value="Genomic_DNA"/>
</dbReference>
<evidence type="ECO:0000256" key="7">
    <source>
        <dbReference type="RuleBase" id="RU000477"/>
    </source>
</evidence>
<dbReference type="Pfam" id="PF00230">
    <property type="entry name" value="MIP"/>
    <property type="match status" value="1"/>
</dbReference>
<dbReference type="InterPro" id="IPR000425">
    <property type="entry name" value="MIP"/>
</dbReference>
<feature type="transmembrane region" description="Helical" evidence="8">
    <location>
        <begin position="30"/>
        <end position="53"/>
    </location>
</feature>
<dbReference type="PRINTS" id="PR00783">
    <property type="entry name" value="MINTRINSICP"/>
</dbReference>
<evidence type="ECO:0000256" key="4">
    <source>
        <dbReference type="ARBA" id="ARBA00022692"/>
    </source>
</evidence>
<organism evidence="9 10">
    <name type="scientific">Rhizoclosmatium globosum</name>
    <dbReference type="NCBI Taxonomy" id="329046"/>
    <lineage>
        <taxon>Eukaryota</taxon>
        <taxon>Fungi</taxon>
        <taxon>Fungi incertae sedis</taxon>
        <taxon>Chytridiomycota</taxon>
        <taxon>Chytridiomycota incertae sedis</taxon>
        <taxon>Chytridiomycetes</taxon>
        <taxon>Chytridiales</taxon>
        <taxon>Chytriomycetaceae</taxon>
        <taxon>Rhizoclosmatium</taxon>
    </lineage>
</organism>